<dbReference type="PANTHER" id="PTHR32060:SF30">
    <property type="entry name" value="CARBOXY-TERMINAL PROCESSING PROTEASE CTPA"/>
    <property type="match status" value="1"/>
</dbReference>
<sequence length="533" mass="59216" precursor="true">MARRRRSLFVLPVIVFACSIAGGFYGPKVEVAAAASQSEDLDKDVRDFSKVLSLVQDNFADHVSADKTIYKGAIPGMLRTLDPHSNFFDAREYQLMREDQKGHYYGVGMQVSPQPSGKTAVKAPFPGSPAYKVGLRPGDLLISVNDKSTEGLNTTEIADLLKGPRGTSVKIVVSREGTKDYLTFTVVRDEISRKSVQDAFWIKPGYAYVKILSFGENTSRELEENLKRLGENNIKGLVLDLRENPGGLLNEGVAVADHFLPKNALIVSHRGRSAPEKAYVAQHGNRGRDYAMVVLVNRYSASAAEIVSGALQDHDRALILGETTFGKGLVQTVYPLSDNTALALTWAHFYTPSGRLIQRDYSNKSFYDYYTHRDESTRNPVDVKMTDGGRTVYGGGGITPDEKYEVPKLDRFEIGLFRNGLFDFTRSYFGAHSAASLSKTWMPDDQVLNELKAHLRSKGTVFTDAEFNKDREWIKRNLAREMYTSAFNVDESDAMFARTDPEVEKAVEMMPKAAALAESAKKIIVQRMAGQGR</sequence>
<dbReference type="InterPro" id="IPR004447">
    <property type="entry name" value="Peptidase_S41A"/>
</dbReference>
<dbReference type="Pfam" id="PF17820">
    <property type="entry name" value="PDZ_6"/>
    <property type="match status" value="1"/>
</dbReference>
<dbReference type="OrthoDB" id="9812068at2"/>
<proteinExistence type="inferred from homology"/>
<reference evidence="7" key="1">
    <citation type="submission" date="2006-10" db="EMBL/GenBank/DDBJ databases">
        <title>Complete sequence of Solibacter usitatus Ellin6076.</title>
        <authorList>
            <consortium name="US DOE Joint Genome Institute"/>
            <person name="Copeland A."/>
            <person name="Lucas S."/>
            <person name="Lapidus A."/>
            <person name="Barry K."/>
            <person name="Detter J.C."/>
            <person name="Glavina del Rio T."/>
            <person name="Hammon N."/>
            <person name="Israni S."/>
            <person name="Dalin E."/>
            <person name="Tice H."/>
            <person name="Pitluck S."/>
            <person name="Thompson L.S."/>
            <person name="Brettin T."/>
            <person name="Bruce D."/>
            <person name="Han C."/>
            <person name="Tapia R."/>
            <person name="Gilna P."/>
            <person name="Schmutz J."/>
            <person name="Larimer F."/>
            <person name="Land M."/>
            <person name="Hauser L."/>
            <person name="Kyrpides N."/>
            <person name="Mikhailova N."/>
            <person name="Janssen P.H."/>
            <person name="Kuske C.R."/>
            <person name="Richardson P."/>
        </authorList>
    </citation>
    <scope>NUCLEOTIDE SEQUENCE</scope>
    <source>
        <strain evidence="7">Ellin6076</strain>
    </source>
</reference>
<dbReference type="InterPro" id="IPR001478">
    <property type="entry name" value="PDZ"/>
</dbReference>
<dbReference type="FunCoup" id="Q01T73">
    <property type="interactions" value="277"/>
</dbReference>
<dbReference type="HOGENOM" id="CLU_017295_2_1_0"/>
<dbReference type="GO" id="GO:0030288">
    <property type="term" value="C:outer membrane-bounded periplasmic space"/>
    <property type="evidence" value="ECO:0007669"/>
    <property type="project" value="TreeGrafter"/>
</dbReference>
<dbReference type="GO" id="GO:0004252">
    <property type="term" value="F:serine-type endopeptidase activity"/>
    <property type="evidence" value="ECO:0007669"/>
    <property type="project" value="UniProtKB-EC"/>
</dbReference>
<dbReference type="AlphaFoldDB" id="Q01T73"/>
<dbReference type="SMART" id="SM00228">
    <property type="entry name" value="PDZ"/>
    <property type="match status" value="1"/>
</dbReference>
<evidence type="ECO:0000256" key="3">
    <source>
        <dbReference type="ARBA" id="ARBA00022801"/>
    </source>
</evidence>
<keyword evidence="2 5" id="KW-0645">Protease</keyword>
<evidence type="ECO:0000256" key="2">
    <source>
        <dbReference type="ARBA" id="ARBA00022670"/>
    </source>
</evidence>
<dbReference type="CDD" id="cd07560">
    <property type="entry name" value="Peptidase_S41_CPP"/>
    <property type="match status" value="1"/>
</dbReference>
<dbReference type="Gene3D" id="3.30.750.44">
    <property type="match status" value="1"/>
</dbReference>
<accession>Q01T73</accession>
<evidence type="ECO:0000256" key="1">
    <source>
        <dbReference type="ARBA" id="ARBA00009179"/>
    </source>
</evidence>
<feature type="domain" description="PDZ" evidence="6">
    <location>
        <begin position="92"/>
        <end position="162"/>
    </location>
</feature>
<evidence type="ECO:0000256" key="4">
    <source>
        <dbReference type="ARBA" id="ARBA00022825"/>
    </source>
</evidence>
<dbReference type="CDD" id="cd06782">
    <property type="entry name" value="cpPDZ_CPP-like"/>
    <property type="match status" value="1"/>
</dbReference>
<evidence type="ECO:0000256" key="5">
    <source>
        <dbReference type="RuleBase" id="RU004404"/>
    </source>
</evidence>
<dbReference type="Gene3D" id="3.90.226.10">
    <property type="entry name" value="2-enoyl-CoA Hydratase, Chain A, domain 1"/>
    <property type="match status" value="1"/>
</dbReference>
<dbReference type="Gene3D" id="2.30.42.10">
    <property type="match status" value="1"/>
</dbReference>
<keyword evidence="3 5" id="KW-0378">Hydrolase</keyword>
<dbReference type="EC" id="3.4.21.102" evidence="7"/>
<dbReference type="GO" id="GO:0007165">
    <property type="term" value="P:signal transduction"/>
    <property type="evidence" value="ECO:0007669"/>
    <property type="project" value="TreeGrafter"/>
</dbReference>
<dbReference type="STRING" id="234267.Acid_6221"/>
<comment type="similarity">
    <text evidence="1 5">Belongs to the peptidase S41A family.</text>
</comment>
<dbReference type="eggNOG" id="COG0793">
    <property type="taxonomic scope" value="Bacteria"/>
</dbReference>
<dbReference type="Pfam" id="PF03572">
    <property type="entry name" value="Peptidase_S41"/>
    <property type="match status" value="1"/>
</dbReference>
<dbReference type="SMART" id="SM00245">
    <property type="entry name" value="TSPc"/>
    <property type="match status" value="1"/>
</dbReference>
<dbReference type="NCBIfam" id="TIGR00225">
    <property type="entry name" value="prc"/>
    <property type="match status" value="1"/>
</dbReference>
<dbReference type="SUPFAM" id="SSF52096">
    <property type="entry name" value="ClpP/crotonase"/>
    <property type="match status" value="1"/>
</dbReference>
<organism evidence="7">
    <name type="scientific">Solibacter usitatus (strain Ellin6076)</name>
    <dbReference type="NCBI Taxonomy" id="234267"/>
    <lineage>
        <taxon>Bacteria</taxon>
        <taxon>Pseudomonadati</taxon>
        <taxon>Acidobacteriota</taxon>
        <taxon>Terriglobia</taxon>
        <taxon>Bryobacterales</taxon>
        <taxon>Solibacteraceae</taxon>
        <taxon>Candidatus Solibacter</taxon>
    </lineage>
</organism>
<dbReference type="InParanoid" id="Q01T73"/>
<dbReference type="PROSITE" id="PS51257">
    <property type="entry name" value="PROKAR_LIPOPROTEIN"/>
    <property type="match status" value="1"/>
</dbReference>
<dbReference type="SUPFAM" id="SSF50156">
    <property type="entry name" value="PDZ domain-like"/>
    <property type="match status" value="1"/>
</dbReference>
<evidence type="ECO:0000259" key="6">
    <source>
        <dbReference type="PROSITE" id="PS50106"/>
    </source>
</evidence>
<dbReference type="PROSITE" id="PS50106">
    <property type="entry name" value="PDZ"/>
    <property type="match status" value="1"/>
</dbReference>
<dbReference type="FunFam" id="2.30.42.10:FF:000063">
    <property type="entry name" value="Peptidase, S41 family"/>
    <property type="match status" value="1"/>
</dbReference>
<keyword evidence="4 5" id="KW-0720">Serine protease</keyword>
<dbReference type="PANTHER" id="PTHR32060">
    <property type="entry name" value="TAIL-SPECIFIC PROTEASE"/>
    <property type="match status" value="1"/>
</dbReference>
<dbReference type="InterPro" id="IPR029045">
    <property type="entry name" value="ClpP/crotonase-like_dom_sf"/>
</dbReference>
<gene>
    <name evidence="7" type="ordered locus">Acid_6221</name>
</gene>
<dbReference type="EMBL" id="CP000473">
    <property type="protein sequence ID" value="ABJ87147.1"/>
    <property type="molecule type" value="Genomic_DNA"/>
</dbReference>
<dbReference type="InterPro" id="IPR041489">
    <property type="entry name" value="PDZ_6"/>
</dbReference>
<protein>
    <submittedName>
        <fullName evidence="7">Carboxyl-terminal protease</fullName>
        <ecNumber evidence="7">3.4.21.102</ecNumber>
    </submittedName>
</protein>
<dbReference type="InterPro" id="IPR036034">
    <property type="entry name" value="PDZ_sf"/>
</dbReference>
<name>Q01T73_SOLUE</name>
<evidence type="ECO:0000313" key="7">
    <source>
        <dbReference type="EMBL" id="ABJ87147.1"/>
    </source>
</evidence>
<dbReference type="GO" id="GO:0006508">
    <property type="term" value="P:proteolysis"/>
    <property type="evidence" value="ECO:0007669"/>
    <property type="project" value="UniProtKB-KW"/>
</dbReference>
<dbReference type="KEGG" id="sus:Acid_6221"/>
<dbReference type="InterPro" id="IPR005151">
    <property type="entry name" value="Tail-specific_protease"/>
</dbReference>